<sequence>MRLLPIVVLVLALSAACSSPRDCTGIGSMPGFGVDVDPALAPRISGGTLAVCWAETCGTHQVDLYPATAAETSTCTGELCSARMRRTGALHGFVTVPDLPEAEVRATLRLTDRSGKAVVDQALDVTPTMTEPNGPGCGGGSPQSQLRVTPTGTIKTN</sequence>
<gene>
    <name evidence="2" type="ORF">BU204_37390</name>
</gene>
<keyword evidence="3" id="KW-1185">Reference proteome</keyword>
<comment type="caution">
    <text evidence="2">The sequence shown here is derived from an EMBL/GenBank/DDBJ whole genome shotgun (WGS) entry which is preliminary data.</text>
</comment>
<organism evidence="2 3">
    <name type="scientific">Actinophytocola xanthii</name>
    <dbReference type="NCBI Taxonomy" id="1912961"/>
    <lineage>
        <taxon>Bacteria</taxon>
        <taxon>Bacillati</taxon>
        <taxon>Actinomycetota</taxon>
        <taxon>Actinomycetes</taxon>
        <taxon>Pseudonocardiales</taxon>
        <taxon>Pseudonocardiaceae</taxon>
    </lineage>
</organism>
<protein>
    <submittedName>
        <fullName evidence="2">Uncharacterized protein</fullName>
    </submittedName>
</protein>
<evidence type="ECO:0000313" key="2">
    <source>
        <dbReference type="EMBL" id="OLF05076.1"/>
    </source>
</evidence>
<dbReference type="PROSITE" id="PS51257">
    <property type="entry name" value="PROKAR_LIPOPROTEIN"/>
    <property type="match status" value="1"/>
</dbReference>
<evidence type="ECO:0000256" key="1">
    <source>
        <dbReference type="SAM" id="MobiDB-lite"/>
    </source>
</evidence>
<accession>A0A1Q8BSI3</accession>
<dbReference type="AlphaFoldDB" id="A0A1Q8BSI3"/>
<name>A0A1Q8BSI3_9PSEU</name>
<feature type="compositionally biased region" description="Polar residues" evidence="1">
    <location>
        <begin position="146"/>
        <end position="157"/>
    </location>
</feature>
<dbReference type="Proteomes" id="UP000185596">
    <property type="component" value="Unassembled WGS sequence"/>
</dbReference>
<dbReference type="EMBL" id="MSIE01000146">
    <property type="protein sequence ID" value="OLF05076.1"/>
    <property type="molecule type" value="Genomic_DNA"/>
</dbReference>
<evidence type="ECO:0000313" key="3">
    <source>
        <dbReference type="Proteomes" id="UP000185596"/>
    </source>
</evidence>
<feature type="region of interest" description="Disordered" evidence="1">
    <location>
        <begin position="126"/>
        <end position="157"/>
    </location>
</feature>
<reference evidence="2 3" key="1">
    <citation type="submission" date="2016-12" db="EMBL/GenBank/DDBJ databases">
        <title>The draft genome sequence of Actinophytocola sp. 11-183.</title>
        <authorList>
            <person name="Wang W."/>
            <person name="Yuan L."/>
        </authorList>
    </citation>
    <scope>NUCLEOTIDE SEQUENCE [LARGE SCALE GENOMIC DNA]</scope>
    <source>
        <strain evidence="2 3">11-183</strain>
    </source>
</reference>
<proteinExistence type="predicted"/>